<evidence type="ECO:0000256" key="1">
    <source>
        <dbReference type="SAM" id="Phobius"/>
    </source>
</evidence>
<dbReference type="Proteomes" id="UP001059836">
    <property type="component" value="Chromosome"/>
</dbReference>
<keyword evidence="1" id="KW-0812">Transmembrane</keyword>
<gene>
    <name evidence="2" type="ORF">GII31_16465</name>
</gene>
<accession>A0ABX6INX5</accession>
<reference evidence="2" key="1">
    <citation type="journal article" date="2021" name="Nat. Microbiol.">
        <title>Cocultivation of an ultrasmall environmental parasitic bacterium with lytic ability against bacteria associated with wastewater foams.</title>
        <authorList>
            <person name="Batinovic S."/>
            <person name="Rose J.J.A."/>
            <person name="Ratcliffe J."/>
            <person name="Seviour R.J."/>
            <person name="Petrovski S."/>
        </authorList>
    </citation>
    <scope>NUCLEOTIDE SEQUENCE</scope>
    <source>
        <strain evidence="2">CON9</strain>
    </source>
</reference>
<keyword evidence="1" id="KW-1133">Transmembrane helix</keyword>
<keyword evidence="3" id="KW-1185">Reference proteome</keyword>
<feature type="transmembrane region" description="Helical" evidence="1">
    <location>
        <begin position="44"/>
        <end position="61"/>
    </location>
</feature>
<name>A0ABX6INX5_9ACTN</name>
<dbReference type="InterPro" id="IPR035197">
    <property type="entry name" value="DUF5313"/>
</dbReference>
<sequence>MEGMSRTEPSLIQRVKYLLGRPLPDEMREWVRNDVTGPGAARRYFMRGIVPLIPILIAFAFVPGPVIIRLCMMLLLLLPLLYFQFALIKVYRRHLLSTNGLDPELINATRDRRRDSTRSEYESIYRRD</sequence>
<evidence type="ECO:0000313" key="3">
    <source>
        <dbReference type="Proteomes" id="UP001059836"/>
    </source>
</evidence>
<protein>
    <recommendedName>
        <fullName evidence="4">DUF5313 domain-containing protein</fullName>
    </recommendedName>
</protein>
<dbReference type="Pfam" id="PF17240">
    <property type="entry name" value="DUF5313"/>
    <property type="match status" value="1"/>
</dbReference>
<dbReference type="EMBL" id="CP045809">
    <property type="protein sequence ID" value="QHN37653.1"/>
    <property type="molecule type" value="Genomic_DNA"/>
</dbReference>
<organism evidence="2 3">
    <name type="scientific">Gordonia pseudamarae</name>
    <dbReference type="NCBI Taxonomy" id="2831662"/>
    <lineage>
        <taxon>Bacteria</taxon>
        <taxon>Bacillati</taxon>
        <taxon>Actinomycetota</taxon>
        <taxon>Actinomycetes</taxon>
        <taxon>Mycobacteriales</taxon>
        <taxon>Gordoniaceae</taxon>
        <taxon>Gordonia</taxon>
    </lineage>
</organism>
<evidence type="ECO:0000313" key="2">
    <source>
        <dbReference type="EMBL" id="QHN37653.1"/>
    </source>
</evidence>
<evidence type="ECO:0008006" key="4">
    <source>
        <dbReference type="Google" id="ProtNLM"/>
    </source>
</evidence>
<keyword evidence="1" id="KW-0472">Membrane</keyword>
<proteinExistence type="predicted"/>
<feature type="transmembrane region" description="Helical" evidence="1">
    <location>
        <begin position="67"/>
        <end position="88"/>
    </location>
</feature>